<dbReference type="Proteomes" id="UP000315145">
    <property type="component" value="Unassembled WGS sequence"/>
</dbReference>
<dbReference type="EMBL" id="VMBF01000001">
    <property type="protein sequence ID" value="TSJ82242.1"/>
    <property type="molecule type" value="Genomic_DNA"/>
</dbReference>
<dbReference type="EMBL" id="VWRS01000001">
    <property type="protein sequence ID" value="KAA5827997.1"/>
    <property type="molecule type" value="Genomic_DNA"/>
</dbReference>
<keyword evidence="3" id="KW-1185">Reference proteome</keyword>
<dbReference type="RefSeq" id="WP_144115343.1">
    <property type="nucleotide sequence ID" value="NZ_JACHGE010000001.1"/>
</dbReference>
<proteinExistence type="predicted"/>
<name>A0A5M7BII6_9FLAO</name>
<gene>
    <name evidence="1" type="ORF">F2B50_03935</name>
    <name evidence="2" type="ORF">FPF71_03935</name>
</gene>
<sequence>MAKIQITNYEYKNIQRLTFGKTSVTKWGESKDLYGIAKFLSSKEIDFVNRLPLHVNGGDLSTFDKPSNEE</sequence>
<reference evidence="1" key="3">
    <citation type="submission" date="2019-09" db="EMBL/GenBank/DDBJ databases">
        <authorList>
            <person name="Zhang D.-C."/>
        </authorList>
    </citation>
    <scope>NUCLEOTIDE SEQUENCE</scope>
    <source>
        <strain evidence="1">RU-4-M-4</strain>
    </source>
</reference>
<organism evidence="1 4">
    <name type="scientific">Algibacter amylolyticus</name>
    <dbReference type="NCBI Taxonomy" id="1608400"/>
    <lineage>
        <taxon>Bacteria</taxon>
        <taxon>Pseudomonadati</taxon>
        <taxon>Bacteroidota</taxon>
        <taxon>Flavobacteriia</taxon>
        <taxon>Flavobacteriales</taxon>
        <taxon>Flavobacteriaceae</taxon>
        <taxon>Algibacter</taxon>
    </lineage>
</organism>
<dbReference type="AlphaFoldDB" id="A0A5M7BII6"/>
<evidence type="ECO:0000313" key="4">
    <source>
        <dbReference type="Proteomes" id="UP000322315"/>
    </source>
</evidence>
<accession>A0A5M7BII6</accession>
<reference evidence="1 4" key="1">
    <citation type="journal article" date="2015" name="Int. J. Syst. Evol. Microbiol.">
        <title>Algibacter amylolyticus sp. nov., isolated from intertidal sediment.</title>
        <authorList>
            <person name="Zhang D.C."/>
            <person name="Wu J."/>
            <person name="Neuner K."/>
            <person name="Yao J."/>
            <person name="Margesin R."/>
        </authorList>
    </citation>
    <scope>NUCLEOTIDE SEQUENCE [LARGE SCALE GENOMIC DNA]</scope>
    <source>
        <strain evidence="1 4">RU-4-M-4</strain>
    </source>
</reference>
<evidence type="ECO:0000313" key="3">
    <source>
        <dbReference type="Proteomes" id="UP000315145"/>
    </source>
</evidence>
<evidence type="ECO:0000313" key="2">
    <source>
        <dbReference type="EMBL" id="TSJ82242.1"/>
    </source>
</evidence>
<evidence type="ECO:0000313" key="1">
    <source>
        <dbReference type="EMBL" id="KAA5827997.1"/>
    </source>
</evidence>
<protein>
    <submittedName>
        <fullName evidence="1">Uncharacterized protein</fullName>
    </submittedName>
</protein>
<comment type="caution">
    <text evidence="1">The sequence shown here is derived from an EMBL/GenBank/DDBJ whole genome shotgun (WGS) entry which is preliminary data.</text>
</comment>
<reference evidence="2 3" key="2">
    <citation type="submission" date="2019-07" db="EMBL/GenBank/DDBJ databases">
        <title>Algibacter marinivivus sp. nov., isolated from the surface of a marine red alga.</title>
        <authorList>
            <person name="Zhong X."/>
            <person name="Xu W."/>
            <person name="Zhang Y."/>
            <person name="Zhang Q."/>
            <person name="Du Z."/>
        </authorList>
    </citation>
    <scope>NUCLEOTIDE SEQUENCE [LARGE SCALE GENOMIC DNA]</scope>
    <source>
        <strain evidence="2 3">RU-4-M-4</strain>
    </source>
</reference>
<dbReference type="Proteomes" id="UP000322315">
    <property type="component" value="Unassembled WGS sequence"/>
</dbReference>